<organism evidence="1 2">
    <name type="scientific">Thermocladium modestius</name>
    <dbReference type="NCBI Taxonomy" id="62609"/>
    <lineage>
        <taxon>Archaea</taxon>
        <taxon>Thermoproteota</taxon>
        <taxon>Thermoprotei</taxon>
        <taxon>Thermoproteales</taxon>
        <taxon>Thermoproteaceae</taxon>
        <taxon>Thermocladium</taxon>
    </lineage>
</organism>
<comment type="caution">
    <text evidence="1">The sequence shown here is derived from an EMBL/GenBank/DDBJ whole genome shotgun (WGS) entry which is preliminary data.</text>
</comment>
<keyword evidence="2" id="KW-1185">Reference proteome</keyword>
<protein>
    <submittedName>
        <fullName evidence="1">Uncharacterized protein</fullName>
    </submittedName>
</protein>
<gene>
    <name evidence="1" type="ORF">GCM10007981_14330</name>
</gene>
<evidence type="ECO:0000313" key="1">
    <source>
        <dbReference type="EMBL" id="GGP21652.1"/>
    </source>
</evidence>
<proteinExistence type="predicted"/>
<reference evidence="1" key="2">
    <citation type="submission" date="2020-09" db="EMBL/GenBank/DDBJ databases">
        <authorList>
            <person name="Sun Q."/>
            <person name="Ohkuma M."/>
        </authorList>
    </citation>
    <scope>NUCLEOTIDE SEQUENCE</scope>
    <source>
        <strain evidence="1">JCM 10088</strain>
    </source>
</reference>
<evidence type="ECO:0000313" key="2">
    <source>
        <dbReference type="Proteomes" id="UP000610960"/>
    </source>
</evidence>
<dbReference type="RefSeq" id="WP_075059739.1">
    <property type="nucleotide sequence ID" value="NZ_BMNL01000003.1"/>
</dbReference>
<dbReference type="Proteomes" id="UP000610960">
    <property type="component" value="Unassembled WGS sequence"/>
</dbReference>
<dbReference type="EMBL" id="BMNL01000003">
    <property type="protein sequence ID" value="GGP21652.1"/>
    <property type="molecule type" value="Genomic_DNA"/>
</dbReference>
<dbReference type="AlphaFoldDB" id="A0A830GZP9"/>
<accession>A0A830GZP9</accession>
<reference evidence="1" key="1">
    <citation type="journal article" date="2014" name="Int. J. Syst. Evol. Microbiol.">
        <title>Complete genome sequence of Corynebacterium casei LMG S-19264T (=DSM 44701T), isolated from a smear-ripened cheese.</title>
        <authorList>
            <consortium name="US DOE Joint Genome Institute (JGI-PGF)"/>
            <person name="Walter F."/>
            <person name="Albersmeier A."/>
            <person name="Kalinowski J."/>
            <person name="Ruckert C."/>
        </authorList>
    </citation>
    <scope>NUCLEOTIDE SEQUENCE</scope>
    <source>
        <strain evidence="1">JCM 10088</strain>
    </source>
</reference>
<sequence>MQRIEKKIRNYINDRNRVRNAITGYLRNVLNSSKGDCITITTAKIMNEYQLQRRDLPLLRLMLWDFMVKVGTTARKSKRNVYKYVICGEDIDKLEAALNDKGNA</sequence>
<name>A0A830GZP9_9CREN</name>